<dbReference type="PANTHER" id="PTHR34298">
    <property type="entry name" value="SEGREGATION AND CONDENSATION PROTEIN B"/>
    <property type="match status" value="1"/>
</dbReference>
<reference evidence="5" key="1">
    <citation type="submission" date="2017-05" db="EMBL/GenBank/DDBJ databases">
        <authorList>
            <person name="Imhoff J.F."/>
            <person name="Rahn T."/>
            <person name="Kuenzel S."/>
            <person name="Neulinger S.C."/>
        </authorList>
    </citation>
    <scope>NUCLEOTIDE SEQUENCE</scope>
    <source>
        <strain evidence="5">DSM 4395</strain>
    </source>
</reference>
<dbReference type="GO" id="GO:0051301">
    <property type="term" value="P:cell division"/>
    <property type="evidence" value="ECO:0007669"/>
    <property type="project" value="UniProtKB-KW"/>
</dbReference>
<proteinExistence type="predicted"/>
<keyword evidence="1" id="KW-0963">Cytoplasm</keyword>
<dbReference type="PANTHER" id="PTHR34298:SF2">
    <property type="entry name" value="SEGREGATION AND CONDENSATION PROTEIN B"/>
    <property type="match status" value="1"/>
</dbReference>
<evidence type="ECO:0000256" key="4">
    <source>
        <dbReference type="ARBA" id="ARBA00023306"/>
    </source>
</evidence>
<keyword evidence="2" id="KW-0132">Cell division</keyword>
<dbReference type="Gene3D" id="1.10.10.10">
    <property type="entry name" value="Winged helix-like DNA-binding domain superfamily/Winged helix DNA-binding domain"/>
    <property type="match status" value="2"/>
</dbReference>
<dbReference type="Proteomes" id="UP001296967">
    <property type="component" value="Unassembled WGS sequence"/>
</dbReference>
<name>A0AAJ0XG83_HALSE</name>
<accession>A0AAJ0XG83</accession>
<reference evidence="5" key="2">
    <citation type="journal article" date="2020" name="Microorganisms">
        <title>Osmotic Adaptation and Compatible Solute Biosynthesis of Phototrophic Bacteria as Revealed from Genome Analyses.</title>
        <authorList>
            <person name="Imhoff J.F."/>
            <person name="Rahn T."/>
            <person name="Kunzel S."/>
            <person name="Keller A."/>
            <person name="Neulinger S.C."/>
        </authorList>
    </citation>
    <scope>NUCLEOTIDE SEQUENCE</scope>
    <source>
        <strain evidence="5">DSM 4395</strain>
    </source>
</reference>
<dbReference type="SUPFAM" id="SSF46785">
    <property type="entry name" value="Winged helix' DNA-binding domain"/>
    <property type="match status" value="2"/>
</dbReference>
<organism evidence="5 6">
    <name type="scientific">Halochromatium salexigens</name>
    <name type="common">Chromatium salexigens</name>
    <dbReference type="NCBI Taxonomy" id="49447"/>
    <lineage>
        <taxon>Bacteria</taxon>
        <taxon>Pseudomonadati</taxon>
        <taxon>Pseudomonadota</taxon>
        <taxon>Gammaproteobacteria</taxon>
        <taxon>Chromatiales</taxon>
        <taxon>Chromatiaceae</taxon>
        <taxon>Halochromatium</taxon>
    </lineage>
</organism>
<keyword evidence="3" id="KW-0159">Chromosome partition</keyword>
<dbReference type="NCBIfam" id="TIGR00281">
    <property type="entry name" value="SMC-Scp complex subunit ScpB"/>
    <property type="match status" value="1"/>
</dbReference>
<evidence type="ECO:0000256" key="2">
    <source>
        <dbReference type="ARBA" id="ARBA00022618"/>
    </source>
</evidence>
<comment type="caution">
    <text evidence="5">The sequence shown here is derived from an EMBL/GenBank/DDBJ whole genome shotgun (WGS) entry which is preliminary data.</text>
</comment>
<evidence type="ECO:0000313" key="5">
    <source>
        <dbReference type="EMBL" id="MBK5930510.1"/>
    </source>
</evidence>
<evidence type="ECO:0000256" key="1">
    <source>
        <dbReference type="ARBA" id="ARBA00022490"/>
    </source>
</evidence>
<dbReference type="InterPro" id="IPR036388">
    <property type="entry name" value="WH-like_DNA-bd_sf"/>
</dbReference>
<protein>
    <submittedName>
        <fullName evidence="5">SMC-Scp complex subunit ScpB</fullName>
    </submittedName>
</protein>
<gene>
    <name evidence="5" type="ORF">CCR82_08250</name>
</gene>
<keyword evidence="6" id="KW-1185">Reference proteome</keyword>
<dbReference type="RefSeq" id="WP_201244985.1">
    <property type="nucleotide sequence ID" value="NZ_NHSF01000054.1"/>
</dbReference>
<keyword evidence="4" id="KW-0131">Cell cycle</keyword>
<dbReference type="Pfam" id="PF04079">
    <property type="entry name" value="SMC_ScpB"/>
    <property type="match status" value="1"/>
</dbReference>
<sequence>MSDSQARVPEVTQVVEGALLAYGEPLSIERIQGLYEDHERPSREAVLTALEALREAYQGRGIEVVEVASGWRVQVRAEVAPWVGRLWQERPTRYSRALLETLALIAYRQPITRGEIEQIRGVAVSTPIIKTLTERDWVRVVGHRDVPGRPALYATTRRFLDYFGLRSLNQLPPLTEIRDARFFEQALETPPEPSHHHGDQQDEGR</sequence>
<dbReference type="EMBL" id="NHSF01000054">
    <property type="protein sequence ID" value="MBK5930510.1"/>
    <property type="molecule type" value="Genomic_DNA"/>
</dbReference>
<evidence type="ECO:0000256" key="3">
    <source>
        <dbReference type="ARBA" id="ARBA00022829"/>
    </source>
</evidence>
<dbReference type="AlphaFoldDB" id="A0AAJ0XG83"/>
<evidence type="ECO:0000313" key="6">
    <source>
        <dbReference type="Proteomes" id="UP001296967"/>
    </source>
</evidence>
<dbReference type="GO" id="GO:0051304">
    <property type="term" value="P:chromosome separation"/>
    <property type="evidence" value="ECO:0007669"/>
    <property type="project" value="InterPro"/>
</dbReference>
<dbReference type="InterPro" id="IPR036390">
    <property type="entry name" value="WH_DNA-bd_sf"/>
</dbReference>
<dbReference type="PIRSF" id="PIRSF019345">
    <property type="entry name" value="ScpB"/>
    <property type="match status" value="1"/>
</dbReference>
<dbReference type="InterPro" id="IPR005234">
    <property type="entry name" value="ScpB_csome_segregation"/>
</dbReference>